<dbReference type="InterPro" id="IPR016152">
    <property type="entry name" value="PTrfase/Anion_transptr"/>
</dbReference>
<name>A0A191UHL0_9BURK</name>
<dbReference type="STRING" id="1743168.A8O14_10675"/>
<reference evidence="3" key="1">
    <citation type="submission" date="2016-05" db="EMBL/GenBank/DDBJ databases">
        <title>Polynucleobacter sp. QLW-P1FAT50C-4 genome.</title>
        <authorList>
            <person name="Hahn M.W."/>
        </authorList>
    </citation>
    <scope>NUCLEOTIDE SEQUENCE [LARGE SCALE GENOMIC DNA]</scope>
    <source>
        <strain evidence="3">QLW-P1FAT50C-4</strain>
    </source>
</reference>
<dbReference type="SUPFAM" id="SSF55804">
    <property type="entry name" value="Phoshotransferase/anion transport protein"/>
    <property type="match status" value="1"/>
</dbReference>
<dbReference type="PROSITE" id="PS51094">
    <property type="entry name" value="PTS_EIIA_TYPE_2"/>
    <property type="match status" value="1"/>
</dbReference>
<dbReference type="PROSITE" id="PS00372">
    <property type="entry name" value="PTS_EIIA_TYPE_2_HIS"/>
    <property type="match status" value="1"/>
</dbReference>
<sequence length="153" mass="16344">MNALTNLFAPDCIALDNSAKNRADAFAAAGELFTKQVGIDATAVIEFLDAREDLGSTALGAGVAIPHGRVKGLKQPSAAFMRLKEPIEFAAPDNEPVSILIFLLVPEKATQQHLEILSSIAQLLSDADAREKLATATDPNKVYELLQQWGSAK</sequence>
<keyword evidence="2" id="KW-0813">Transport</keyword>
<keyword evidence="2" id="KW-0762">Sugar transport</keyword>
<dbReference type="CDD" id="cd00211">
    <property type="entry name" value="PTS_IIA_fru"/>
    <property type="match status" value="1"/>
</dbReference>
<dbReference type="OrthoDB" id="95460at2"/>
<dbReference type="AlphaFoldDB" id="A0A191UHL0"/>
<dbReference type="Pfam" id="PF00359">
    <property type="entry name" value="PTS_EIIA_2"/>
    <property type="match status" value="1"/>
</dbReference>
<dbReference type="PANTHER" id="PTHR47738:SF1">
    <property type="entry name" value="NITROGEN REGULATORY PROTEIN"/>
    <property type="match status" value="1"/>
</dbReference>
<evidence type="ECO:0000313" key="3">
    <source>
        <dbReference type="Proteomes" id="UP000078463"/>
    </source>
</evidence>
<dbReference type="Proteomes" id="UP000078463">
    <property type="component" value="Chromosome"/>
</dbReference>
<feature type="domain" description="PTS EIIA type-2" evidence="1">
    <location>
        <begin position="6"/>
        <end position="149"/>
    </location>
</feature>
<dbReference type="PANTHER" id="PTHR47738">
    <property type="entry name" value="PTS SYSTEM FRUCTOSE-LIKE EIIA COMPONENT-RELATED"/>
    <property type="match status" value="1"/>
</dbReference>
<dbReference type="Gene3D" id="3.40.930.10">
    <property type="entry name" value="Mannitol-specific EII, Chain A"/>
    <property type="match status" value="1"/>
</dbReference>
<dbReference type="GO" id="GO:0030295">
    <property type="term" value="F:protein kinase activator activity"/>
    <property type="evidence" value="ECO:0007669"/>
    <property type="project" value="TreeGrafter"/>
</dbReference>
<proteinExistence type="predicted"/>
<organism evidence="2 3">
    <name type="scientific">Polynucleobacter wuianus</name>
    <dbReference type="NCBI Taxonomy" id="1743168"/>
    <lineage>
        <taxon>Bacteria</taxon>
        <taxon>Pseudomonadati</taxon>
        <taxon>Pseudomonadota</taxon>
        <taxon>Betaproteobacteria</taxon>
        <taxon>Burkholderiales</taxon>
        <taxon>Burkholderiaceae</taxon>
        <taxon>Polynucleobacter</taxon>
    </lineage>
</organism>
<evidence type="ECO:0000259" key="1">
    <source>
        <dbReference type="PROSITE" id="PS51094"/>
    </source>
</evidence>
<dbReference type="InterPro" id="IPR051541">
    <property type="entry name" value="PTS_SugarTrans_NitroReg"/>
</dbReference>
<evidence type="ECO:0000313" key="2">
    <source>
        <dbReference type="EMBL" id="ANJ00499.1"/>
    </source>
</evidence>
<keyword evidence="3" id="KW-1185">Reference proteome</keyword>
<dbReference type="EMBL" id="CP015922">
    <property type="protein sequence ID" value="ANJ00499.1"/>
    <property type="molecule type" value="Genomic_DNA"/>
</dbReference>
<accession>A0A191UHL0</accession>
<dbReference type="InterPro" id="IPR002178">
    <property type="entry name" value="PTS_EIIA_type-2_dom"/>
</dbReference>
<dbReference type="RefSeq" id="WP_068949494.1">
    <property type="nucleotide sequence ID" value="NZ_CP015922.1"/>
</dbReference>
<dbReference type="KEGG" id="pwu:A8O14_10675"/>
<gene>
    <name evidence="2" type="ORF">A8O14_10675</name>
</gene>
<protein>
    <submittedName>
        <fullName evidence="2">PTS sugar transporter subunit IIA</fullName>
    </submittedName>
</protein>